<reference evidence="10 11" key="1">
    <citation type="submission" date="2020-05" db="EMBL/GenBank/DDBJ databases">
        <title>Complete closed genome sequence of Defluviicoccus vanus.</title>
        <authorList>
            <person name="Bessarab I."/>
            <person name="Arumugam K."/>
            <person name="Maszenan A.M."/>
            <person name="Seviour R.J."/>
            <person name="Williams R.B."/>
        </authorList>
    </citation>
    <scope>NUCLEOTIDE SEQUENCE [LARGE SCALE GENOMIC DNA]</scope>
    <source>
        <strain evidence="10 11">Ben 114</strain>
    </source>
</reference>
<dbReference type="InterPro" id="IPR003362">
    <property type="entry name" value="Bact_transf"/>
</dbReference>
<accession>A0A7H1MZR4</accession>
<sequence>MADALAIALTGLLFYSYLFSWSSEAYRAYLTEIAVNIGLTLSVFHYAGLYDFNTIVAWPSRMRQMVLLSALVMLVLAALAVALQIADQFSRLWFFASFVGSSLLMFTSRGIAKSMIRRLARSGTLIRNMAIVGASGQAQHLVERLHQHDAPWKRIIGVFDDRRTRISNDIDGLPVLGNLDDLVTYVRRGLIQDVVITLPWSADARLINIIGKLRALPVHVYLGSDLIGYHFPRHREQFLEGVPVMEIASAPLTGWSGLLKSIEDKVIASIILLLLSPLMLGIALAVRLDSPGPVLFRQKRYGFNNEVIVVYKYRSMYHNRPKEAGVIQARKGDPRVTRIGGILRRTSLDELPQLLNVLKGDMSLIGPRPHAVEHNEQYAKLIGGYHGRHKVKPGITGWAQVCGFRGETDTLDKMRMRVEHDIFYIENWSIWFDVKVLFLTAFIGWTHKNAY</sequence>
<keyword evidence="4 8" id="KW-0812">Transmembrane</keyword>
<evidence type="ECO:0000256" key="7">
    <source>
        <dbReference type="ARBA" id="ARBA00023169"/>
    </source>
</evidence>
<keyword evidence="3 10" id="KW-0808">Transferase</keyword>
<dbReference type="Proteomes" id="UP000516369">
    <property type="component" value="Chromosome"/>
</dbReference>
<dbReference type="InterPro" id="IPR017473">
    <property type="entry name" value="Undecaprenyl-P_gluc_Ptfrase"/>
</dbReference>
<dbReference type="InterPro" id="IPR036291">
    <property type="entry name" value="NAD(P)-bd_dom_sf"/>
</dbReference>
<dbReference type="GO" id="GO:0000271">
    <property type="term" value="P:polysaccharide biosynthetic process"/>
    <property type="evidence" value="ECO:0007669"/>
    <property type="project" value="UniProtKB-KW"/>
</dbReference>
<evidence type="ECO:0000256" key="5">
    <source>
        <dbReference type="ARBA" id="ARBA00022989"/>
    </source>
</evidence>
<dbReference type="GO" id="GO:0016020">
    <property type="term" value="C:membrane"/>
    <property type="evidence" value="ECO:0007669"/>
    <property type="project" value="UniProtKB-SubCell"/>
</dbReference>
<dbReference type="GO" id="GO:0089702">
    <property type="term" value="F:undecaprenyl-phosphate glucose phosphotransferase activity"/>
    <property type="evidence" value="ECO:0007669"/>
    <property type="project" value="UniProtKB-EC"/>
</dbReference>
<comment type="similarity">
    <text evidence="2">Belongs to the bacterial sugar transferase family.</text>
</comment>
<keyword evidence="7" id="KW-0270">Exopolysaccharide synthesis</keyword>
<proteinExistence type="inferred from homology"/>
<evidence type="ECO:0000256" key="6">
    <source>
        <dbReference type="ARBA" id="ARBA00023136"/>
    </source>
</evidence>
<organism evidence="10 11">
    <name type="scientific">Defluviicoccus vanus</name>
    <dbReference type="NCBI Taxonomy" id="111831"/>
    <lineage>
        <taxon>Bacteria</taxon>
        <taxon>Pseudomonadati</taxon>
        <taxon>Pseudomonadota</taxon>
        <taxon>Alphaproteobacteria</taxon>
        <taxon>Rhodospirillales</taxon>
        <taxon>Rhodospirillaceae</taxon>
        <taxon>Defluviicoccus</taxon>
    </lineage>
</organism>
<dbReference type="Pfam" id="PF02397">
    <property type="entry name" value="Bac_transf"/>
    <property type="match status" value="1"/>
</dbReference>
<dbReference type="NCBIfam" id="TIGR03023">
    <property type="entry name" value="WcaJ_sugtrans"/>
    <property type="match status" value="1"/>
</dbReference>
<evidence type="ECO:0000313" key="11">
    <source>
        <dbReference type="Proteomes" id="UP000516369"/>
    </source>
</evidence>
<gene>
    <name evidence="10" type="ORF">HQ394_05745</name>
</gene>
<feature type="transmembrane region" description="Helical" evidence="8">
    <location>
        <begin position="92"/>
        <end position="112"/>
    </location>
</feature>
<dbReference type="EMBL" id="CP053923">
    <property type="protein sequence ID" value="QNT68950.1"/>
    <property type="molecule type" value="Genomic_DNA"/>
</dbReference>
<feature type="transmembrane region" description="Helical" evidence="8">
    <location>
        <begin position="35"/>
        <end position="53"/>
    </location>
</feature>
<keyword evidence="5 8" id="KW-1133">Transmembrane helix</keyword>
<evidence type="ECO:0000256" key="1">
    <source>
        <dbReference type="ARBA" id="ARBA00004141"/>
    </source>
</evidence>
<protein>
    <submittedName>
        <fullName evidence="10">Undecaprenyl-phosphate glucose phosphotransferase</fullName>
        <ecNumber evidence="10">2.7.8.31</ecNumber>
    </submittedName>
</protein>
<feature type="transmembrane region" description="Helical" evidence="8">
    <location>
        <begin position="65"/>
        <end position="86"/>
    </location>
</feature>
<dbReference type="EC" id="2.7.8.31" evidence="10"/>
<dbReference type="Gene3D" id="3.40.50.720">
    <property type="entry name" value="NAD(P)-binding Rossmann-like Domain"/>
    <property type="match status" value="1"/>
</dbReference>
<feature type="domain" description="Bacterial sugar transferase" evidence="9">
    <location>
        <begin position="260"/>
        <end position="442"/>
    </location>
</feature>
<evidence type="ECO:0000256" key="4">
    <source>
        <dbReference type="ARBA" id="ARBA00022692"/>
    </source>
</evidence>
<dbReference type="KEGG" id="dvn:HQ394_05745"/>
<evidence type="ECO:0000256" key="2">
    <source>
        <dbReference type="ARBA" id="ARBA00006464"/>
    </source>
</evidence>
<evidence type="ECO:0000313" key="10">
    <source>
        <dbReference type="EMBL" id="QNT68950.1"/>
    </source>
</evidence>
<dbReference type="SUPFAM" id="SSF51735">
    <property type="entry name" value="NAD(P)-binding Rossmann-fold domains"/>
    <property type="match status" value="1"/>
</dbReference>
<evidence type="ECO:0000256" key="8">
    <source>
        <dbReference type="SAM" id="Phobius"/>
    </source>
</evidence>
<dbReference type="InterPro" id="IPR017475">
    <property type="entry name" value="EPS_sugar_tfrase"/>
</dbReference>
<feature type="transmembrane region" description="Helical" evidence="8">
    <location>
        <begin position="266"/>
        <end position="286"/>
    </location>
</feature>
<evidence type="ECO:0000256" key="3">
    <source>
        <dbReference type="ARBA" id="ARBA00022679"/>
    </source>
</evidence>
<dbReference type="AlphaFoldDB" id="A0A7H1MZR4"/>
<dbReference type="PANTHER" id="PTHR30576">
    <property type="entry name" value="COLANIC BIOSYNTHESIS UDP-GLUCOSE LIPID CARRIER TRANSFERASE"/>
    <property type="match status" value="1"/>
</dbReference>
<dbReference type="NCBIfam" id="TIGR03025">
    <property type="entry name" value="EPS_sugtrans"/>
    <property type="match status" value="1"/>
</dbReference>
<dbReference type="Pfam" id="PF13727">
    <property type="entry name" value="CoA_binding_3"/>
    <property type="match status" value="1"/>
</dbReference>
<keyword evidence="11" id="KW-1185">Reference proteome</keyword>
<evidence type="ECO:0000259" key="9">
    <source>
        <dbReference type="Pfam" id="PF02397"/>
    </source>
</evidence>
<comment type="subcellular location">
    <subcellularLocation>
        <location evidence="1">Membrane</location>
        <topology evidence="1">Multi-pass membrane protein</topology>
    </subcellularLocation>
</comment>
<name>A0A7H1MZR4_9PROT</name>
<keyword evidence="6 8" id="KW-0472">Membrane</keyword>
<dbReference type="PANTHER" id="PTHR30576:SF0">
    <property type="entry name" value="UNDECAPRENYL-PHOSPHATE N-ACETYLGALACTOSAMINYL 1-PHOSPHATE TRANSFERASE-RELATED"/>
    <property type="match status" value="1"/>
</dbReference>